<reference evidence="10" key="1">
    <citation type="submission" date="2016-02" db="EMBL/GenBank/DDBJ databases">
        <title>Draft genome sequence of Microdochium bolleyi, a fungal endophyte of beachgrass.</title>
        <authorList>
            <consortium name="DOE Joint Genome Institute"/>
            <person name="David A.S."/>
            <person name="May G."/>
            <person name="Haridas S."/>
            <person name="Lim J."/>
            <person name="Wang M."/>
            <person name="Labutti K."/>
            <person name="Lipzen A."/>
            <person name="Barry K."/>
            <person name="Grigoriev I.V."/>
        </authorList>
    </citation>
    <scope>NUCLEOTIDE SEQUENCE [LARGE SCALE GENOMIC DNA]</scope>
    <source>
        <strain evidence="10">J235TASD1</strain>
    </source>
</reference>
<organism evidence="9 10">
    <name type="scientific">Microdochium bolleyi</name>
    <dbReference type="NCBI Taxonomy" id="196109"/>
    <lineage>
        <taxon>Eukaryota</taxon>
        <taxon>Fungi</taxon>
        <taxon>Dikarya</taxon>
        <taxon>Ascomycota</taxon>
        <taxon>Pezizomycotina</taxon>
        <taxon>Sordariomycetes</taxon>
        <taxon>Xylariomycetidae</taxon>
        <taxon>Xylariales</taxon>
        <taxon>Microdochiaceae</taxon>
        <taxon>Microdochium</taxon>
    </lineage>
</organism>
<evidence type="ECO:0000256" key="7">
    <source>
        <dbReference type="ARBA" id="ARBA00023242"/>
    </source>
</evidence>
<dbReference type="InParanoid" id="A0A136IWB6"/>
<feature type="compositionally biased region" description="Low complexity" evidence="8">
    <location>
        <begin position="45"/>
        <end position="58"/>
    </location>
</feature>
<evidence type="ECO:0000313" key="9">
    <source>
        <dbReference type="EMBL" id="KXJ89182.1"/>
    </source>
</evidence>
<feature type="region of interest" description="Disordered" evidence="8">
    <location>
        <begin position="125"/>
        <end position="156"/>
    </location>
</feature>
<dbReference type="EMBL" id="KQ964256">
    <property type="protein sequence ID" value="KXJ89182.1"/>
    <property type="molecule type" value="Genomic_DNA"/>
</dbReference>
<keyword evidence="4" id="KW-0653">Protein transport</keyword>
<dbReference type="InterPro" id="IPR024882">
    <property type="entry name" value="NUP58/p45/49"/>
</dbReference>
<evidence type="ECO:0000256" key="4">
    <source>
        <dbReference type="ARBA" id="ARBA00022927"/>
    </source>
</evidence>
<keyword evidence="6" id="KW-0906">Nuclear pore complex</keyword>
<evidence type="ECO:0000256" key="1">
    <source>
        <dbReference type="ARBA" id="ARBA00004567"/>
    </source>
</evidence>
<proteinExistence type="predicted"/>
<keyword evidence="10" id="KW-1185">Reference proteome</keyword>
<evidence type="ECO:0000256" key="3">
    <source>
        <dbReference type="ARBA" id="ARBA00022816"/>
    </source>
</evidence>
<accession>A0A136IWB6</accession>
<evidence type="ECO:0000256" key="8">
    <source>
        <dbReference type="SAM" id="MobiDB-lite"/>
    </source>
</evidence>
<dbReference type="Gene3D" id="6.10.140.1350">
    <property type="match status" value="1"/>
</dbReference>
<feature type="region of interest" description="Disordered" evidence="8">
    <location>
        <begin position="45"/>
        <end position="113"/>
    </location>
</feature>
<name>A0A136IWB6_9PEZI</name>
<dbReference type="Pfam" id="PF13634">
    <property type="entry name" value="Nucleoporin_FG"/>
    <property type="match status" value="1"/>
</dbReference>
<dbReference type="PANTHER" id="PTHR13437">
    <property type="entry name" value="NUCLEOPORIN P58/P45 NUCLEOPORIN-LIKE PROTEIN 1"/>
    <property type="match status" value="1"/>
</dbReference>
<evidence type="ECO:0000256" key="6">
    <source>
        <dbReference type="ARBA" id="ARBA00023132"/>
    </source>
</evidence>
<gene>
    <name evidence="9" type="ORF">Micbo1qcDRAFT_137763</name>
</gene>
<dbReference type="AlphaFoldDB" id="A0A136IWB6"/>
<sequence>MALARSASGPGLSINTGSANTLFGSSTTNTQAPASSLFGAANTSSAAQPTAGTTTTPSLFGSKPTTGGGLFGNTSSTTPAPAASTPSLFGAAPAAQPQQTQTQTSSLFGGSTLNRPAAATTNITSSLFGGATSTPQASAQQPQQQQQQPSMLGGSLLGSTAQQQTVPGVRIDVSNLKGTTRFTDLTDELQKLLEQVDKGILHQLDYHRQVDAFMAGHGPMLDDIPNDVKFVASKYQGVRGALEADAQAIEVARGLVKEDADHARLSFRAIDNLKLPQQYHAPNLWAPRSAAAATANTESDGQDLVSFFSSTADEMDKQLNKYQQNLSEIESHLHGVQHGLVEQLQKLMASKNGAPSGIDDRIQDLVAVLRDFEQGILRVAGQVGGAREGMTRLQLGDFMGGSSVNGTDDF</sequence>
<comment type="subcellular location">
    <subcellularLocation>
        <location evidence="1">Nucleus</location>
        <location evidence="1">Nuclear pore complex</location>
    </subcellularLocation>
</comment>
<evidence type="ECO:0000256" key="2">
    <source>
        <dbReference type="ARBA" id="ARBA00022448"/>
    </source>
</evidence>
<keyword evidence="5" id="KW-0811">Translocation</keyword>
<keyword evidence="3" id="KW-0509">mRNA transport</keyword>
<evidence type="ECO:0000313" key="10">
    <source>
        <dbReference type="Proteomes" id="UP000070501"/>
    </source>
</evidence>
<dbReference type="OrthoDB" id="2538017at2759"/>
<keyword evidence="2" id="KW-0813">Transport</keyword>
<keyword evidence="7" id="KW-0539">Nucleus</keyword>
<dbReference type="GO" id="GO:0051028">
    <property type="term" value="P:mRNA transport"/>
    <property type="evidence" value="ECO:0007669"/>
    <property type="project" value="UniProtKB-KW"/>
</dbReference>
<dbReference type="InterPro" id="IPR025574">
    <property type="entry name" value="Nucleoporin_FG_rpt"/>
</dbReference>
<protein>
    <submittedName>
        <fullName evidence="9">Uncharacterized protein</fullName>
    </submittedName>
</protein>
<dbReference type="GO" id="GO:0017056">
    <property type="term" value="F:structural constituent of nuclear pore"/>
    <property type="evidence" value="ECO:0007669"/>
    <property type="project" value="InterPro"/>
</dbReference>
<dbReference type="GO" id="GO:0008139">
    <property type="term" value="F:nuclear localization sequence binding"/>
    <property type="evidence" value="ECO:0007669"/>
    <property type="project" value="InterPro"/>
</dbReference>
<dbReference type="GO" id="GO:0015031">
    <property type="term" value="P:protein transport"/>
    <property type="evidence" value="ECO:0007669"/>
    <property type="project" value="UniProtKB-KW"/>
</dbReference>
<feature type="compositionally biased region" description="Low complexity" evidence="8">
    <location>
        <begin position="74"/>
        <end position="104"/>
    </location>
</feature>
<dbReference type="Proteomes" id="UP000070501">
    <property type="component" value="Unassembled WGS sequence"/>
</dbReference>
<dbReference type="GO" id="GO:0005643">
    <property type="term" value="C:nuclear pore"/>
    <property type="evidence" value="ECO:0007669"/>
    <property type="project" value="UniProtKB-SubCell"/>
</dbReference>
<dbReference type="PANTHER" id="PTHR13437:SF2">
    <property type="entry name" value="NUCLEOPORIN P58_P45"/>
    <property type="match status" value="1"/>
</dbReference>
<dbReference type="STRING" id="196109.A0A136IWB6"/>
<evidence type="ECO:0000256" key="5">
    <source>
        <dbReference type="ARBA" id="ARBA00023010"/>
    </source>
</evidence>
<dbReference type="Pfam" id="PF21121">
    <property type="entry name" value="Nup49_C"/>
    <property type="match status" value="1"/>
</dbReference>
<feature type="compositionally biased region" description="Low complexity" evidence="8">
    <location>
        <begin position="131"/>
        <end position="156"/>
    </location>
</feature>